<accession>A0A2V3IT05</accession>
<keyword evidence="3" id="KW-1185">Reference proteome</keyword>
<gene>
    <name evidence="2" type="ORF">BWQ96_04957</name>
</gene>
<evidence type="ECO:0000313" key="3">
    <source>
        <dbReference type="Proteomes" id="UP000247409"/>
    </source>
</evidence>
<dbReference type="OrthoDB" id="10528872at2759"/>
<feature type="transmembrane region" description="Helical" evidence="1">
    <location>
        <begin position="55"/>
        <end position="78"/>
    </location>
</feature>
<proteinExistence type="predicted"/>
<dbReference type="Proteomes" id="UP000247409">
    <property type="component" value="Unassembled WGS sequence"/>
</dbReference>
<comment type="caution">
    <text evidence="2">The sequence shown here is derived from an EMBL/GenBank/DDBJ whole genome shotgun (WGS) entry which is preliminary data.</text>
</comment>
<dbReference type="EMBL" id="NBIV01000065">
    <property type="protein sequence ID" value="PXF45258.1"/>
    <property type="molecule type" value="Genomic_DNA"/>
</dbReference>
<reference evidence="2 3" key="1">
    <citation type="journal article" date="2018" name="Mol. Biol. Evol.">
        <title>Analysis of the draft genome of the red seaweed Gracilariopsis chorda provides insights into genome size evolution in Rhodophyta.</title>
        <authorList>
            <person name="Lee J."/>
            <person name="Yang E.C."/>
            <person name="Graf L."/>
            <person name="Yang J.H."/>
            <person name="Qiu H."/>
            <person name="Zel Zion U."/>
            <person name="Chan C.X."/>
            <person name="Stephens T.G."/>
            <person name="Weber A.P.M."/>
            <person name="Boo G.H."/>
            <person name="Boo S.M."/>
            <person name="Kim K.M."/>
            <person name="Shin Y."/>
            <person name="Jung M."/>
            <person name="Lee S.J."/>
            <person name="Yim H.S."/>
            <person name="Lee J.H."/>
            <person name="Bhattacharya D."/>
            <person name="Yoon H.S."/>
        </authorList>
    </citation>
    <scope>NUCLEOTIDE SEQUENCE [LARGE SCALE GENOMIC DNA]</scope>
    <source>
        <strain evidence="2 3">SKKU-2015</strain>
        <tissue evidence="2">Whole body</tissue>
    </source>
</reference>
<evidence type="ECO:0000313" key="2">
    <source>
        <dbReference type="EMBL" id="PXF45258.1"/>
    </source>
</evidence>
<evidence type="ECO:0000256" key="1">
    <source>
        <dbReference type="SAM" id="Phobius"/>
    </source>
</evidence>
<organism evidence="2 3">
    <name type="scientific">Gracilariopsis chorda</name>
    <dbReference type="NCBI Taxonomy" id="448386"/>
    <lineage>
        <taxon>Eukaryota</taxon>
        <taxon>Rhodophyta</taxon>
        <taxon>Florideophyceae</taxon>
        <taxon>Rhodymeniophycidae</taxon>
        <taxon>Gracilariales</taxon>
        <taxon>Gracilariaceae</taxon>
        <taxon>Gracilariopsis</taxon>
    </lineage>
</organism>
<keyword evidence="1" id="KW-1133">Transmembrane helix</keyword>
<keyword evidence="1" id="KW-0812">Transmembrane</keyword>
<feature type="transmembrane region" description="Helical" evidence="1">
    <location>
        <begin position="12"/>
        <end position="34"/>
    </location>
</feature>
<protein>
    <submittedName>
        <fullName evidence="2">Uncharacterized protein</fullName>
    </submittedName>
</protein>
<sequence>MVEIPLKSQFVSLIVTLISGLAELFLFGALLGFNKYSECIALRKGRQVSVRLHRIRAKFLAVLAMVVFIFLEVIMSFFSDPAIEIKFRTDECLAVDRIDLREGFTGDTNDEDFILIRCIGIKKDGFLQRAGNFSLNPNTKARVRCGKHALYEYPNEDDLQFTLTNVTRTGGTDTDLVLECILPTPAVGEKPPTERLCAAVRQLPPNSIGFTNVYLSAAVRESEVGPLVNQQVVIPFLETSVRYNTSGLSRNFARRLLRAYDKDVTDPMEIRKRVFMGIERRKCAFEHRKKDLTTVPLGLVYGIVAAWILSFLTFASTLLLRRSIFYDMSDPLHWAQRTYRHIDEPIVGNPVVTSVYEHGERLMYVSGSASNDDDLLSRMRNIRITWPWRRRNRDNAPNVERQHSFVEQQANV</sequence>
<name>A0A2V3IT05_9FLOR</name>
<feature type="transmembrane region" description="Helical" evidence="1">
    <location>
        <begin position="298"/>
        <end position="320"/>
    </location>
</feature>
<dbReference type="AlphaFoldDB" id="A0A2V3IT05"/>
<keyword evidence="1" id="KW-0472">Membrane</keyword>